<keyword evidence="8" id="KW-1185">Reference proteome</keyword>
<dbReference type="SMART" id="SM00900">
    <property type="entry name" value="FMN_bind"/>
    <property type="match status" value="1"/>
</dbReference>
<dbReference type="AlphaFoldDB" id="A0A4Y9ELN8"/>
<dbReference type="Pfam" id="PF04205">
    <property type="entry name" value="FMN_bind"/>
    <property type="match status" value="1"/>
</dbReference>
<dbReference type="PANTHER" id="PTHR36118:SF1">
    <property type="entry name" value="ION-TRANSLOCATING OXIDOREDUCTASE COMPLEX SUBUNIT G"/>
    <property type="match status" value="1"/>
</dbReference>
<evidence type="ECO:0000256" key="1">
    <source>
        <dbReference type="ARBA" id="ARBA00022448"/>
    </source>
</evidence>
<evidence type="ECO:0000256" key="5">
    <source>
        <dbReference type="ARBA" id="ARBA00022982"/>
    </source>
</evidence>
<reference evidence="7 8" key="1">
    <citation type="submission" date="2019-02" db="EMBL/GenBank/DDBJ databases">
        <title>Polymorphobacter sp. isolated from the lake at the Tibet of China.</title>
        <authorList>
            <person name="Li A."/>
        </authorList>
    </citation>
    <scope>NUCLEOTIDE SEQUENCE [LARGE SCALE GENOMIC DNA]</scope>
    <source>
        <strain evidence="7 8">DJ1R-1</strain>
    </source>
</reference>
<keyword evidence="5" id="KW-0249">Electron transport</keyword>
<evidence type="ECO:0000256" key="2">
    <source>
        <dbReference type="ARBA" id="ARBA00022553"/>
    </source>
</evidence>
<evidence type="ECO:0000313" key="7">
    <source>
        <dbReference type="EMBL" id="TFU02965.1"/>
    </source>
</evidence>
<dbReference type="EMBL" id="SIHO01000002">
    <property type="protein sequence ID" value="TFU02965.1"/>
    <property type="molecule type" value="Genomic_DNA"/>
</dbReference>
<proteinExistence type="predicted"/>
<feature type="domain" description="FMN-binding" evidence="6">
    <location>
        <begin position="94"/>
        <end position="175"/>
    </location>
</feature>
<dbReference type="GO" id="GO:0010181">
    <property type="term" value="F:FMN binding"/>
    <property type="evidence" value="ECO:0007669"/>
    <property type="project" value="InterPro"/>
</dbReference>
<dbReference type="GO" id="GO:0022900">
    <property type="term" value="P:electron transport chain"/>
    <property type="evidence" value="ECO:0007669"/>
    <property type="project" value="InterPro"/>
</dbReference>
<name>A0A4Y9ELN8_9SPHN</name>
<dbReference type="InterPro" id="IPR010209">
    <property type="entry name" value="Ion_transpt_RnfG/RsxG"/>
</dbReference>
<dbReference type="Proteomes" id="UP000297737">
    <property type="component" value="Unassembled WGS sequence"/>
</dbReference>
<keyword evidence="4" id="KW-0288">FMN</keyword>
<dbReference type="OrthoDB" id="9778782at2"/>
<gene>
    <name evidence="7" type="ORF">EUV02_07075</name>
</gene>
<keyword evidence="3" id="KW-0285">Flavoprotein</keyword>
<dbReference type="InterPro" id="IPR007329">
    <property type="entry name" value="FMN-bd"/>
</dbReference>
<evidence type="ECO:0000259" key="6">
    <source>
        <dbReference type="SMART" id="SM00900"/>
    </source>
</evidence>
<evidence type="ECO:0000256" key="3">
    <source>
        <dbReference type="ARBA" id="ARBA00022630"/>
    </source>
</evidence>
<dbReference type="PANTHER" id="PTHR36118">
    <property type="entry name" value="ION-TRANSLOCATING OXIDOREDUCTASE COMPLEX SUBUNIT G"/>
    <property type="match status" value="1"/>
</dbReference>
<protein>
    <submittedName>
        <fullName evidence="7">FMN-binding protein</fullName>
    </submittedName>
</protein>
<keyword evidence="1" id="KW-0813">Transport</keyword>
<keyword evidence="2" id="KW-0597">Phosphoprotein</keyword>
<dbReference type="RefSeq" id="WP_135245557.1">
    <property type="nucleotide sequence ID" value="NZ_SIHO01000002.1"/>
</dbReference>
<evidence type="ECO:0000313" key="8">
    <source>
        <dbReference type="Proteomes" id="UP000297737"/>
    </source>
</evidence>
<dbReference type="GO" id="GO:0009055">
    <property type="term" value="F:electron transfer activity"/>
    <property type="evidence" value="ECO:0007669"/>
    <property type="project" value="InterPro"/>
</dbReference>
<evidence type="ECO:0000256" key="4">
    <source>
        <dbReference type="ARBA" id="ARBA00022643"/>
    </source>
</evidence>
<organism evidence="7 8">
    <name type="scientific">Glacieibacterium arshaanense</name>
    <dbReference type="NCBI Taxonomy" id="2511025"/>
    <lineage>
        <taxon>Bacteria</taxon>
        <taxon>Pseudomonadati</taxon>
        <taxon>Pseudomonadota</taxon>
        <taxon>Alphaproteobacteria</taxon>
        <taxon>Sphingomonadales</taxon>
        <taxon>Sphingosinicellaceae</taxon>
        <taxon>Glacieibacterium</taxon>
    </lineage>
</organism>
<accession>A0A4Y9ELN8</accession>
<dbReference type="GO" id="GO:0005886">
    <property type="term" value="C:plasma membrane"/>
    <property type="evidence" value="ECO:0007669"/>
    <property type="project" value="InterPro"/>
</dbReference>
<comment type="caution">
    <text evidence="7">The sequence shown here is derived from an EMBL/GenBank/DDBJ whole genome shotgun (WGS) entry which is preliminary data.</text>
</comment>
<sequence length="180" mass="19284">MKLTRHWALLALAPVALVETRVVAKDYLTVEAAQKLLFAGADRFTPLPVKLDDAQVARIKALSGKVQRNRTPAIWRAQAGGKTLGLVIVDEVLGKHENITYAVGVSPDGKVVGVEILSYREAYGGEVRSPAWRAQFDGKTLASPFKLDGDIANISGATLSCRNLTDGVRRLLALAAVVPA</sequence>